<dbReference type="PANTHER" id="PTHR11361">
    <property type="entry name" value="DNA MISMATCH REPAIR PROTEIN MUTS FAMILY MEMBER"/>
    <property type="match status" value="1"/>
</dbReference>
<keyword evidence="3" id="KW-0238">DNA-binding</keyword>
<gene>
    <name evidence="6" type="ORF">SAMN05192529_11362</name>
</gene>
<dbReference type="SMART" id="SM00534">
    <property type="entry name" value="MUTSac"/>
    <property type="match status" value="1"/>
</dbReference>
<dbReference type="Gene3D" id="3.40.50.300">
    <property type="entry name" value="P-loop containing nucleotide triphosphate hydrolases"/>
    <property type="match status" value="1"/>
</dbReference>
<dbReference type="PANTHER" id="PTHR11361:SF152">
    <property type="entry name" value="DNA MISMATCH REPAIR PROTEIN"/>
    <property type="match status" value="1"/>
</dbReference>
<keyword evidence="1" id="KW-0547">Nucleotide-binding</keyword>
<organism evidence="6 7">
    <name type="scientific">Arachidicoccus rhizosphaerae</name>
    <dbReference type="NCBI Taxonomy" id="551991"/>
    <lineage>
        <taxon>Bacteria</taxon>
        <taxon>Pseudomonadati</taxon>
        <taxon>Bacteroidota</taxon>
        <taxon>Chitinophagia</taxon>
        <taxon>Chitinophagales</taxon>
        <taxon>Chitinophagaceae</taxon>
        <taxon>Arachidicoccus</taxon>
    </lineage>
</organism>
<dbReference type="Proteomes" id="UP000199041">
    <property type="component" value="Unassembled WGS sequence"/>
</dbReference>
<evidence type="ECO:0000259" key="5">
    <source>
        <dbReference type="SMART" id="SM00534"/>
    </source>
</evidence>
<proteinExistence type="predicted"/>
<dbReference type="EMBL" id="FNQY01000013">
    <property type="protein sequence ID" value="SEA30999.1"/>
    <property type="molecule type" value="Genomic_DNA"/>
</dbReference>
<feature type="transmembrane region" description="Helical" evidence="4">
    <location>
        <begin position="120"/>
        <end position="149"/>
    </location>
</feature>
<dbReference type="GO" id="GO:0005524">
    <property type="term" value="F:ATP binding"/>
    <property type="evidence" value="ECO:0007669"/>
    <property type="project" value="UniProtKB-KW"/>
</dbReference>
<evidence type="ECO:0000313" key="6">
    <source>
        <dbReference type="EMBL" id="SEA30999.1"/>
    </source>
</evidence>
<dbReference type="GO" id="GO:0140664">
    <property type="term" value="F:ATP-dependent DNA damage sensor activity"/>
    <property type="evidence" value="ECO:0007669"/>
    <property type="project" value="InterPro"/>
</dbReference>
<dbReference type="Pfam" id="PF00488">
    <property type="entry name" value="MutS_V"/>
    <property type="match status" value="1"/>
</dbReference>
<reference evidence="6 7" key="1">
    <citation type="submission" date="2016-10" db="EMBL/GenBank/DDBJ databases">
        <authorList>
            <person name="de Groot N.N."/>
        </authorList>
    </citation>
    <scope>NUCLEOTIDE SEQUENCE [LARGE SCALE GENOMIC DNA]</scope>
    <source>
        <strain evidence="6 7">Vu-144</strain>
    </source>
</reference>
<evidence type="ECO:0000313" key="7">
    <source>
        <dbReference type="Proteomes" id="UP000199041"/>
    </source>
</evidence>
<dbReference type="GO" id="GO:0030983">
    <property type="term" value="F:mismatched DNA binding"/>
    <property type="evidence" value="ECO:0007669"/>
    <property type="project" value="InterPro"/>
</dbReference>
<dbReference type="SUPFAM" id="SSF52540">
    <property type="entry name" value="P-loop containing nucleoside triphosphate hydrolases"/>
    <property type="match status" value="1"/>
</dbReference>
<keyword evidence="2" id="KW-0067">ATP-binding</keyword>
<dbReference type="AlphaFoldDB" id="A0A1H4A4M6"/>
<evidence type="ECO:0000256" key="3">
    <source>
        <dbReference type="ARBA" id="ARBA00023125"/>
    </source>
</evidence>
<sequence length="515" mass="59172">MEDYIRLYYNQQPQAKEMILEKSDQDIDLDNTFDLLDFTSSVIGKQYLYYRLKYPFNDYSRLAELEDQLQRMASDEPFRLVFEKEAKVLSHQDSSDLPYLIFSSHLKTLWYYKWIPCLQALLVIGVILSLFFHWGFVVLIALFGFHLYLHFHNKMVLDTYRKSLNSVITLYDFCSTIQKKAKGSMMENEQTIEAFNSLKQVRKKLSINQSLQLFTSSELYMLPWLLYELIKAFTLIEVGASRFIVREVNLKKDRIHTLFKAVGKADFLLSIVKLRRAEGCCVPELVDSVAQVDIKGLYHPVIENCVKNDFSPKGGAVLITGSNAAGKSTFLRSMALNNLLAGSIHTCFADSFACPLLITLAAMHHMDAISEGISHYQREVKDMVEIFNFSSHHPCLLLFDEPFNGTNSRERVAIAASVLEYFAKQSTRPFGGGPMIIVASHDFALLELLESSYKMYYFNEQVHPDGKLSFDYRLKVGKKVTRNALELIKIEGFPTEIVEKANQIYMEMEKDGFVE</sequence>
<evidence type="ECO:0000256" key="2">
    <source>
        <dbReference type="ARBA" id="ARBA00022840"/>
    </source>
</evidence>
<keyword evidence="4" id="KW-0812">Transmembrane</keyword>
<dbReference type="RefSeq" id="WP_091398634.1">
    <property type="nucleotide sequence ID" value="NZ_FNQY01000013.1"/>
</dbReference>
<dbReference type="InterPro" id="IPR027417">
    <property type="entry name" value="P-loop_NTPase"/>
</dbReference>
<dbReference type="GO" id="GO:0006298">
    <property type="term" value="P:mismatch repair"/>
    <property type="evidence" value="ECO:0007669"/>
    <property type="project" value="InterPro"/>
</dbReference>
<feature type="domain" description="DNA mismatch repair proteins mutS family" evidence="5">
    <location>
        <begin position="314"/>
        <end position="506"/>
    </location>
</feature>
<accession>A0A1H4A4M6</accession>
<evidence type="ECO:0000256" key="4">
    <source>
        <dbReference type="SAM" id="Phobius"/>
    </source>
</evidence>
<keyword evidence="7" id="KW-1185">Reference proteome</keyword>
<dbReference type="InterPro" id="IPR045076">
    <property type="entry name" value="MutS"/>
</dbReference>
<dbReference type="InterPro" id="IPR000432">
    <property type="entry name" value="DNA_mismatch_repair_MutS_C"/>
</dbReference>
<keyword evidence="4" id="KW-1133">Transmembrane helix</keyword>
<name>A0A1H4A4M6_9BACT</name>
<keyword evidence="4" id="KW-0472">Membrane</keyword>
<dbReference type="STRING" id="551991.SAMN05192529_11362"/>
<dbReference type="OrthoDB" id="9802448at2"/>
<protein>
    <submittedName>
        <fullName evidence="6">MutS domain V</fullName>
    </submittedName>
</protein>
<evidence type="ECO:0000256" key="1">
    <source>
        <dbReference type="ARBA" id="ARBA00022741"/>
    </source>
</evidence>
<dbReference type="GO" id="GO:0005829">
    <property type="term" value="C:cytosol"/>
    <property type="evidence" value="ECO:0007669"/>
    <property type="project" value="TreeGrafter"/>
</dbReference>